<protein>
    <recommendedName>
        <fullName evidence="5">Exodeoxyribonuclease 7 large subunit</fullName>
        <ecNumber evidence="5">3.1.11.6</ecNumber>
    </recommendedName>
    <alternativeName>
        <fullName evidence="5">Exodeoxyribonuclease VII large subunit</fullName>
        <shortName evidence="5">Exonuclease VII large subunit</shortName>
    </alternativeName>
</protein>
<comment type="subcellular location">
    <subcellularLocation>
        <location evidence="5 6">Cytoplasm</location>
    </subcellularLocation>
</comment>
<evidence type="ECO:0000313" key="10">
    <source>
        <dbReference type="Proteomes" id="UP000830116"/>
    </source>
</evidence>
<feature type="domain" description="Exonuclease VII large subunit C-terminal" evidence="7">
    <location>
        <begin position="151"/>
        <end position="460"/>
    </location>
</feature>
<gene>
    <name evidence="5 9" type="primary">xseA</name>
    <name evidence="9" type="ORF">MNR06_11090</name>
</gene>
<dbReference type="CDD" id="cd04489">
    <property type="entry name" value="ExoVII_LU_OBF"/>
    <property type="match status" value="1"/>
</dbReference>
<dbReference type="Proteomes" id="UP000830116">
    <property type="component" value="Chromosome"/>
</dbReference>
<comment type="catalytic activity">
    <reaction evidence="5 6">
        <text>Exonucleolytic cleavage in either 5'- to 3'- or 3'- to 5'-direction to yield nucleoside 5'-phosphates.</text>
        <dbReference type="EC" id="3.1.11.6"/>
    </reaction>
</comment>
<dbReference type="RefSeq" id="WP_243536014.1">
    <property type="nucleotide sequence ID" value="NZ_CP093442.1"/>
</dbReference>
<dbReference type="Pfam" id="PF13742">
    <property type="entry name" value="tRNA_anti_2"/>
    <property type="match status" value="1"/>
</dbReference>
<evidence type="ECO:0000256" key="4">
    <source>
        <dbReference type="ARBA" id="ARBA00022839"/>
    </source>
</evidence>
<proteinExistence type="inferred from homology"/>
<evidence type="ECO:0000256" key="2">
    <source>
        <dbReference type="ARBA" id="ARBA00022722"/>
    </source>
</evidence>
<dbReference type="EMBL" id="CP093442">
    <property type="protein sequence ID" value="UOF00246.1"/>
    <property type="molecule type" value="Genomic_DNA"/>
</dbReference>
<evidence type="ECO:0000313" key="9">
    <source>
        <dbReference type="EMBL" id="UOF00246.1"/>
    </source>
</evidence>
<evidence type="ECO:0000259" key="8">
    <source>
        <dbReference type="Pfam" id="PF13742"/>
    </source>
</evidence>
<reference evidence="9" key="1">
    <citation type="submission" date="2022-03" db="EMBL/GenBank/DDBJ databases">
        <title>Genome Identification and Characterization of new species Bdellovibrio reynosense LBG001 sp. nov. from a Mexico soil sample.</title>
        <authorList>
            <person name="Camilli A."/>
            <person name="Ajao Y."/>
            <person name="Guo X."/>
        </authorList>
    </citation>
    <scope>NUCLEOTIDE SEQUENCE</scope>
    <source>
        <strain evidence="9">LBG001</strain>
    </source>
</reference>
<dbReference type="PANTHER" id="PTHR30008:SF0">
    <property type="entry name" value="EXODEOXYRIBONUCLEASE 7 LARGE SUBUNIT"/>
    <property type="match status" value="1"/>
</dbReference>
<comment type="function">
    <text evidence="5">Bidirectionally degrades single-stranded DNA into large acid-insoluble oligonucleotides, which are then degraded further into small acid-soluble oligonucleotides.</text>
</comment>
<dbReference type="EC" id="3.1.11.6" evidence="5"/>
<dbReference type="NCBIfam" id="TIGR00237">
    <property type="entry name" value="xseA"/>
    <property type="match status" value="1"/>
</dbReference>
<evidence type="ECO:0000256" key="6">
    <source>
        <dbReference type="RuleBase" id="RU004355"/>
    </source>
</evidence>
<evidence type="ECO:0000259" key="7">
    <source>
        <dbReference type="Pfam" id="PF02601"/>
    </source>
</evidence>
<keyword evidence="10" id="KW-1185">Reference proteome</keyword>
<comment type="subunit">
    <text evidence="5">Heterooligomer composed of large and small subunits.</text>
</comment>
<dbReference type="HAMAP" id="MF_00378">
    <property type="entry name" value="Exonuc_7_L"/>
    <property type="match status" value="1"/>
</dbReference>
<accession>A0ABY4C5L6</accession>
<dbReference type="InterPro" id="IPR025824">
    <property type="entry name" value="OB-fold_nuc-bd_dom"/>
</dbReference>
<dbReference type="InterPro" id="IPR003753">
    <property type="entry name" value="Exonuc_VII_L"/>
</dbReference>
<organism evidence="9 10">
    <name type="scientific">Bdellovibrio reynosensis</name>
    <dbReference type="NCBI Taxonomy" id="2835041"/>
    <lineage>
        <taxon>Bacteria</taxon>
        <taxon>Pseudomonadati</taxon>
        <taxon>Bdellovibrionota</taxon>
        <taxon>Bdellovibrionia</taxon>
        <taxon>Bdellovibrionales</taxon>
        <taxon>Pseudobdellovibrionaceae</taxon>
        <taxon>Bdellovibrio</taxon>
    </lineage>
</organism>
<dbReference type="GO" id="GO:0008855">
    <property type="term" value="F:exodeoxyribonuclease VII activity"/>
    <property type="evidence" value="ECO:0007669"/>
    <property type="project" value="UniProtKB-EC"/>
</dbReference>
<dbReference type="PANTHER" id="PTHR30008">
    <property type="entry name" value="EXODEOXYRIBONUCLEASE 7 LARGE SUBUNIT"/>
    <property type="match status" value="1"/>
</dbReference>
<sequence>MSDVSNQALRKSEISAQLSLGANEVSTKSNEPSVLSVEQLNVYIKQLLEGQVGVIWVKGEISNFKAHTSGHFYFSLKDSKSQITAVMFRGNNARLKFKPTDGMEVIVRGRISVYEPRGNYQLMCDMMEPVGAGALQKAFEQLKMKLKAEGLFESARKKPIPTFPRHIAVVTSPTGAAIRDILNVLSRRAPSIQVTVVPTIVQGESAAPLIGEALRKAINLPDVDAIIVGRGGGSIEDMWCFNNEVLARQIAASPIPIISAVGHEIDFTIADFVADLRAPTPSAAAELVAKSSGELSAKIKNFERLLAFSLEKKMKLLHQRILGLSKGLIDPQRRLQDLNLRNDDLLNRLEFALRRLFSVRHHKVELLTEKLGTPEDLIDEKRKDLEFLMARADKALVHSLDRKRSSLSKYMAILDSLSPLKVVDRGYSIVTKNSEVIKAGGQVKKGDLIDIRLAEGSLTAVVDSVKGK</sequence>
<feature type="domain" description="OB-fold nucleic acid binding" evidence="8">
    <location>
        <begin position="35"/>
        <end position="128"/>
    </location>
</feature>
<dbReference type="Pfam" id="PF02601">
    <property type="entry name" value="Exonuc_VII_L"/>
    <property type="match status" value="1"/>
</dbReference>
<evidence type="ECO:0000256" key="1">
    <source>
        <dbReference type="ARBA" id="ARBA00022490"/>
    </source>
</evidence>
<keyword evidence="3 5" id="KW-0378">Hydrolase</keyword>
<name>A0ABY4C5L6_9BACT</name>
<keyword evidence="2 5" id="KW-0540">Nuclease</keyword>
<keyword evidence="1 5" id="KW-0963">Cytoplasm</keyword>
<dbReference type="InterPro" id="IPR020579">
    <property type="entry name" value="Exonuc_VII_lsu_C"/>
</dbReference>
<evidence type="ECO:0000256" key="3">
    <source>
        <dbReference type="ARBA" id="ARBA00022801"/>
    </source>
</evidence>
<evidence type="ECO:0000256" key="5">
    <source>
        <dbReference type="HAMAP-Rule" id="MF_00378"/>
    </source>
</evidence>
<keyword evidence="4 5" id="KW-0269">Exonuclease</keyword>
<comment type="similarity">
    <text evidence="5 6">Belongs to the XseA family.</text>
</comment>